<dbReference type="GO" id="GO:0005634">
    <property type="term" value="C:nucleus"/>
    <property type="evidence" value="ECO:0007669"/>
    <property type="project" value="TreeGrafter"/>
</dbReference>
<dbReference type="Pfam" id="PF01612">
    <property type="entry name" value="DNA_pol_A_exo1"/>
    <property type="match status" value="1"/>
</dbReference>
<feature type="domain" description="3'-5' exonuclease" evidence="4">
    <location>
        <begin position="175"/>
        <end position="363"/>
    </location>
</feature>
<dbReference type="PANTHER" id="PTHR13620:SF104">
    <property type="entry name" value="EXONUCLEASE 3'-5' DOMAIN-CONTAINING PROTEIN 2"/>
    <property type="match status" value="1"/>
</dbReference>
<name>A0A2C5ZDY4_9HYPO</name>
<evidence type="ECO:0000313" key="6">
    <source>
        <dbReference type="Proteomes" id="UP000226431"/>
    </source>
</evidence>
<dbReference type="OrthoDB" id="1920326at2759"/>
<feature type="compositionally biased region" description="Basic and acidic residues" evidence="3">
    <location>
        <begin position="554"/>
        <end position="563"/>
    </location>
</feature>
<dbReference type="CDD" id="cd06141">
    <property type="entry name" value="WRN_exo"/>
    <property type="match status" value="1"/>
</dbReference>
<gene>
    <name evidence="5" type="ORF">CDD80_395</name>
</gene>
<dbReference type="InterPro" id="IPR036397">
    <property type="entry name" value="RNaseH_sf"/>
</dbReference>
<dbReference type="EMBL" id="NJES01000111">
    <property type="protein sequence ID" value="PHH77624.1"/>
    <property type="molecule type" value="Genomic_DNA"/>
</dbReference>
<evidence type="ECO:0000256" key="1">
    <source>
        <dbReference type="ARBA" id="ARBA00022722"/>
    </source>
</evidence>
<dbReference type="GO" id="GO:0006139">
    <property type="term" value="P:nucleobase-containing compound metabolic process"/>
    <property type="evidence" value="ECO:0007669"/>
    <property type="project" value="InterPro"/>
</dbReference>
<dbReference type="GO" id="GO:0003676">
    <property type="term" value="F:nucleic acid binding"/>
    <property type="evidence" value="ECO:0007669"/>
    <property type="project" value="InterPro"/>
</dbReference>
<dbReference type="InterPro" id="IPR002562">
    <property type="entry name" value="3'-5'_exonuclease_dom"/>
</dbReference>
<dbReference type="STRING" id="2004952.A0A2C5ZDY4"/>
<keyword evidence="1" id="KW-0540">Nuclease</keyword>
<dbReference type="SMART" id="SM00474">
    <property type="entry name" value="35EXOc"/>
    <property type="match status" value="1"/>
</dbReference>
<dbReference type="GO" id="GO:0005737">
    <property type="term" value="C:cytoplasm"/>
    <property type="evidence" value="ECO:0007669"/>
    <property type="project" value="TreeGrafter"/>
</dbReference>
<evidence type="ECO:0000256" key="2">
    <source>
        <dbReference type="ARBA" id="ARBA00022801"/>
    </source>
</evidence>
<dbReference type="InterPro" id="IPR051132">
    <property type="entry name" value="3-5_Exonuclease_domain"/>
</dbReference>
<proteinExistence type="predicted"/>
<dbReference type="Gene3D" id="3.30.420.10">
    <property type="entry name" value="Ribonuclease H-like superfamily/Ribonuclease H"/>
    <property type="match status" value="1"/>
</dbReference>
<dbReference type="SUPFAM" id="SSF53098">
    <property type="entry name" value="Ribonuclease H-like"/>
    <property type="match status" value="1"/>
</dbReference>
<evidence type="ECO:0000259" key="4">
    <source>
        <dbReference type="SMART" id="SM00474"/>
    </source>
</evidence>
<organism evidence="5 6">
    <name type="scientific">Ophiocordyceps camponoti-rufipedis</name>
    <dbReference type="NCBI Taxonomy" id="2004952"/>
    <lineage>
        <taxon>Eukaryota</taxon>
        <taxon>Fungi</taxon>
        <taxon>Dikarya</taxon>
        <taxon>Ascomycota</taxon>
        <taxon>Pezizomycotina</taxon>
        <taxon>Sordariomycetes</taxon>
        <taxon>Hypocreomycetidae</taxon>
        <taxon>Hypocreales</taxon>
        <taxon>Ophiocordycipitaceae</taxon>
        <taxon>Ophiocordyceps</taxon>
    </lineage>
</organism>
<dbReference type="GO" id="GO:0008408">
    <property type="term" value="F:3'-5' exonuclease activity"/>
    <property type="evidence" value="ECO:0007669"/>
    <property type="project" value="InterPro"/>
</dbReference>
<reference evidence="5 6" key="1">
    <citation type="submission" date="2017-06" db="EMBL/GenBank/DDBJ databases">
        <title>Ant-infecting Ophiocordyceps genomes reveal a high diversity of potential behavioral manipulation genes and a possible major role for enterotoxins.</title>
        <authorList>
            <person name="De Bekker C."/>
            <person name="Evans H.C."/>
            <person name="Brachmann A."/>
            <person name="Hughes D.P."/>
        </authorList>
    </citation>
    <scope>NUCLEOTIDE SEQUENCE [LARGE SCALE GENOMIC DNA]</scope>
    <source>
        <strain evidence="5 6">Map16</strain>
    </source>
</reference>
<feature type="region of interest" description="Disordered" evidence="3">
    <location>
        <begin position="527"/>
        <end position="563"/>
    </location>
</feature>
<evidence type="ECO:0000313" key="5">
    <source>
        <dbReference type="EMBL" id="PHH77624.1"/>
    </source>
</evidence>
<dbReference type="Proteomes" id="UP000226431">
    <property type="component" value="Unassembled WGS sequence"/>
</dbReference>
<dbReference type="AlphaFoldDB" id="A0A2C5ZDY4"/>
<sequence>MIPTRGFGLSLLNAAHRHSTSMAGRRLSSTVSDPRLGALTEATRTLSSQNPGSLWNPSLGIRFSPDQSRRFFHQTSSANELAADDGGHDQTSGKDAALPLVHGVAAISLSDTPKDGIESAQPGQACHSPSIPDFTLSQSLFEAAKAATPGTPESYWSYKLYQRTTKDRKVEDVKVHYCQNLEETEEICQRHFRGHDVLGFDMEWCTNSTSSSGPRHYTSVIQLAAPGVIGVFHLARFPGDNFVAPTFKEIMTDPAVWKVGVNVNGDRTRLENSVGISAKSTFELSYVYKLVKYVPIGQTASINRRAVPLATQVEDHLGLPLYKESKVRTSNWMAKLSQDQIEYAASDAYACLQLFSVLDEKRKELQPCPPRPRASELGLPIRVTEDPIKKPPATQEAPPALCEIKPLLAHDDDRMQDAEGFAQNFRIMERTWRPISPAALRTFYLWFKYKLDPEALSEMLRFPPLKISTVTSYIMTCIQDGNLDYDKKRLRAEVLPLMHPAVVWSKYKKIAKRCKFEDELRTAWREYERAPSTTESRDEDESSKSPSDNNDLEPEIKEVDVAR</sequence>
<dbReference type="InterPro" id="IPR012337">
    <property type="entry name" value="RNaseH-like_sf"/>
</dbReference>
<dbReference type="PANTHER" id="PTHR13620">
    <property type="entry name" value="3-5 EXONUCLEASE"/>
    <property type="match status" value="1"/>
</dbReference>
<protein>
    <recommendedName>
        <fullName evidence="4">3'-5' exonuclease domain-containing protein</fullName>
    </recommendedName>
</protein>
<keyword evidence="6" id="KW-1185">Reference proteome</keyword>
<accession>A0A2C5ZDY4</accession>
<comment type="caution">
    <text evidence="5">The sequence shown here is derived from an EMBL/GenBank/DDBJ whole genome shotgun (WGS) entry which is preliminary data.</text>
</comment>
<keyword evidence="2" id="KW-0378">Hydrolase</keyword>
<evidence type="ECO:0000256" key="3">
    <source>
        <dbReference type="SAM" id="MobiDB-lite"/>
    </source>
</evidence>